<evidence type="ECO:0008006" key="4">
    <source>
        <dbReference type="Google" id="ProtNLM"/>
    </source>
</evidence>
<protein>
    <recommendedName>
        <fullName evidence="4">WAP domain-containing protein</fullName>
    </recommendedName>
</protein>
<feature type="compositionally biased region" description="Basic and acidic residues" evidence="1">
    <location>
        <begin position="92"/>
        <end position="117"/>
    </location>
</feature>
<dbReference type="AlphaFoldDB" id="A0A0G4FJ56"/>
<name>A0A0G4FJ56_9ALVE</name>
<feature type="signal peptide" evidence="2">
    <location>
        <begin position="1"/>
        <end position="20"/>
    </location>
</feature>
<organism evidence="3">
    <name type="scientific">Chromera velia CCMP2878</name>
    <dbReference type="NCBI Taxonomy" id="1169474"/>
    <lineage>
        <taxon>Eukaryota</taxon>
        <taxon>Sar</taxon>
        <taxon>Alveolata</taxon>
        <taxon>Colpodellida</taxon>
        <taxon>Chromeraceae</taxon>
        <taxon>Chromera</taxon>
    </lineage>
</organism>
<sequence>MLRTITSIFVALGIALLGIALLDISPNTEIEMTGAMPDCAKWRCEPVEGNCRSAEECLLKCGCAVREPRRERESAEDVDGEGTTNPLNVVTERAKEKAREREVEGLKPEKPRADSASKAKPPRGNNSIHGAQDISFILQRVQGRGLTVNSNLRGAPPSSHPTCGSSGNFVGFWYRLQWHELGILSLPGHVQWLRLSYKHRYDLGGRLKTGVCRRRFRIE</sequence>
<dbReference type="EMBL" id="CDMZ01000383">
    <property type="protein sequence ID" value="CEM13081.1"/>
    <property type="molecule type" value="Genomic_DNA"/>
</dbReference>
<reference evidence="3" key="1">
    <citation type="submission" date="2014-11" db="EMBL/GenBank/DDBJ databases">
        <authorList>
            <person name="Otto D Thomas"/>
            <person name="Naeem Raeece"/>
        </authorList>
    </citation>
    <scope>NUCLEOTIDE SEQUENCE</scope>
</reference>
<proteinExistence type="predicted"/>
<evidence type="ECO:0000313" key="3">
    <source>
        <dbReference type="EMBL" id="CEM13081.1"/>
    </source>
</evidence>
<accession>A0A0G4FJ56</accession>
<feature type="region of interest" description="Disordered" evidence="1">
    <location>
        <begin position="92"/>
        <end position="129"/>
    </location>
</feature>
<evidence type="ECO:0000256" key="1">
    <source>
        <dbReference type="SAM" id="MobiDB-lite"/>
    </source>
</evidence>
<gene>
    <name evidence="3" type="ORF">Cvel_17106</name>
</gene>
<feature type="chain" id="PRO_5005189157" description="WAP domain-containing protein" evidence="2">
    <location>
        <begin position="21"/>
        <end position="219"/>
    </location>
</feature>
<dbReference type="VEuPathDB" id="CryptoDB:Cvel_17106"/>
<keyword evidence="2" id="KW-0732">Signal</keyword>
<evidence type="ECO:0000256" key="2">
    <source>
        <dbReference type="SAM" id="SignalP"/>
    </source>
</evidence>